<evidence type="ECO:0000313" key="1">
    <source>
        <dbReference type="EMBL" id="HHK68247.1"/>
    </source>
</evidence>
<name>A0A7C5Q6I1_CALS0</name>
<protein>
    <recommendedName>
        <fullName evidence="2">TFIIB-type zinc ribbon-containing protein</fullName>
    </recommendedName>
</protein>
<sequence>MKKKNVQVCPVCSRASLDLYLGGYLGKIYRCSSCGYVGAVIVEMDGEEYLAMLKELGEGQ</sequence>
<reference evidence="1" key="1">
    <citation type="journal article" date="2020" name="mSystems">
        <title>Genome- and Community-Level Interaction Insights into Carbon Utilization and Element Cycling Functions of Hydrothermarchaeota in Hydrothermal Sediment.</title>
        <authorList>
            <person name="Zhou Z."/>
            <person name="Liu Y."/>
            <person name="Xu W."/>
            <person name="Pan J."/>
            <person name="Luo Z.H."/>
            <person name="Li M."/>
        </authorList>
    </citation>
    <scope>NUCLEOTIDE SEQUENCE [LARGE SCALE GENOMIC DNA]</scope>
    <source>
        <strain evidence="1">SpSt-1056</strain>
    </source>
</reference>
<proteinExistence type="predicted"/>
<accession>A0A7C5Q6I1</accession>
<organism evidence="1">
    <name type="scientific">Caldiarchaeum subterraneum</name>
    <dbReference type="NCBI Taxonomy" id="311458"/>
    <lineage>
        <taxon>Archaea</taxon>
        <taxon>Nitrososphaerota</taxon>
        <taxon>Candidatus Caldarchaeales</taxon>
        <taxon>Candidatus Caldarchaeaceae</taxon>
        <taxon>Candidatus Caldarchaeum</taxon>
    </lineage>
</organism>
<dbReference type="EMBL" id="DRWN01000027">
    <property type="protein sequence ID" value="HHK68247.1"/>
    <property type="molecule type" value="Genomic_DNA"/>
</dbReference>
<gene>
    <name evidence="1" type="ORF">ENM11_03710</name>
</gene>
<comment type="caution">
    <text evidence="1">The sequence shown here is derived from an EMBL/GenBank/DDBJ whole genome shotgun (WGS) entry which is preliminary data.</text>
</comment>
<evidence type="ECO:0008006" key="2">
    <source>
        <dbReference type="Google" id="ProtNLM"/>
    </source>
</evidence>
<dbReference type="AlphaFoldDB" id="A0A7C5Q6I1"/>